<evidence type="ECO:0000313" key="2">
    <source>
        <dbReference type="Proteomes" id="UP000314294"/>
    </source>
</evidence>
<dbReference type="EMBL" id="SRLO01005396">
    <property type="protein sequence ID" value="TNN29654.1"/>
    <property type="molecule type" value="Genomic_DNA"/>
</dbReference>
<keyword evidence="2" id="KW-1185">Reference proteome</keyword>
<organism evidence="1 2">
    <name type="scientific">Liparis tanakae</name>
    <name type="common">Tanaka's snailfish</name>
    <dbReference type="NCBI Taxonomy" id="230148"/>
    <lineage>
        <taxon>Eukaryota</taxon>
        <taxon>Metazoa</taxon>
        <taxon>Chordata</taxon>
        <taxon>Craniata</taxon>
        <taxon>Vertebrata</taxon>
        <taxon>Euteleostomi</taxon>
        <taxon>Actinopterygii</taxon>
        <taxon>Neopterygii</taxon>
        <taxon>Teleostei</taxon>
        <taxon>Neoteleostei</taxon>
        <taxon>Acanthomorphata</taxon>
        <taxon>Eupercaria</taxon>
        <taxon>Perciformes</taxon>
        <taxon>Cottioidei</taxon>
        <taxon>Cottales</taxon>
        <taxon>Liparidae</taxon>
        <taxon>Liparis</taxon>
    </lineage>
</organism>
<evidence type="ECO:0000313" key="1">
    <source>
        <dbReference type="EMBL" id="TNN29654.1"/>
    </source>
</evidence>
<dbReference type="Proteomes" id="UP000314294">
    <property type="component" value="Unassembled WGS sequence"/>
</dbReference>
<gene>
    <name evidence="1" type="ORF">EYF80_060197</name>
</gene>
<comment type="caution">
    <text evidence="1">The sequence shown here is derived from an EMBL/GenBank/DDBJ whole genome shotgun (WGS) entry which is preliminary data.</text>
</comment>
<dbReference type="AlphaFoldDB" id="A0A4Z2EMH0"/>
<name>A0A4Z2EMH0_9TELE</name>
<reference evidence="1 2" key="1">
    <citation type="submission" date="2019-03" db="EMBL/GenBank/DDBJ databases">
        <title>First draft genome of Liparis tanakae, snailfish: a comprehensive survey of snailfish specific genes.</title>
        <authorList>
            <person name="Kim W."/>
            <person name="Song I."/>
            <person name="Jeong J.-H."/>
            <person name="Kim D."/>
            <person name="Kim S."/>
            <person name="Ryu S."/>
            <person name="Song J.Y."/>
            <person name="Lee S.K."/>
        </authorList>
    </citation>
    <scope>NUCLEOTIDE SEQUENCE [LARGE SCALE GENOMIC DNA]</scope>
    <source>
        <tissue evidence="1">Muscle</tissue>
    </source>
</reference>
<sequence length="104" mass="12725">MALQAMWISLYENLQEPVWKMFYRNTFTRRNYSDNPHAQYNHYSSQPVFKHLCFYTNHTRSINCFNSFHNSSNYNTFNYTNPQNPFNNISNYNHFNYANDHNFN</sequence>
<proteinExistence type="predicted"/>
<protein>
    <submittedName>
        <fullName evidence="1">Uncharacterized protein</fullName>
    </submittedName>
</protein>
<accession>A0A4Z2EMH0</accession>